<evidence type="ECO:0000256" key="3">
    <source>
        <dbReference type="ARBA" id="ARBA00022448"/>
    </source>
</evidence>
<dbReference type="NCBIfam" id="TIGR00914">
    <property type="entry name" value="2A0601"/>
    <property type="match status" value="1"/>
</dbReference>
<keyword evidence="4" id="KW-1003">Cell membrane</keyword>
<dbReference type="SUPFAM" id="SSF82866">
    <property type="entry name" value="Multidrug efflux transporter AcrB transmembrane domain"/>
    <property type="match status" value="2"/>
</dbReference>
<evidence type="ECO:0000256" key="7">
    <source>
        <dbReference type="ARBA" id="ARBA00023136"/>
    </source>
</evidence>
<feature type="transmembrane region" description="Helical" evidence="8">
    <location>
        <begin position="986"/>
        <end position="1007"/>
    </location>
</feature>
<evidence type="ECO:0000256" key="4">
    <source>
        <dbReference type="ARBA" id="ARBA00022475"/>
    </source>
</evidence>
<reference evidence="9" key="1">
    <citation type="submission" date="2023-03" db="EMBL/GenBank/DDBJ databases">
        <title>Edaphobacter sp.</title>
        <authorList>
            <person name="Huber K.J."/>
            <person name="Papendorf J."/>
            <person name="Pilke C."/>
            <person name="Bunk B."/>
            <person name="Sproeer C."/>
            <person name="Pester M."/>
        </authorList>
    </citation>
    <scope>NUCLEOTIDE SEQUENCE</scope>
    <source>
        <strain evidence="9">DSM 110680</strain>
    </source>
</reference>
<dbReference type="PANTHER" id="PTHR32063:SF12">
    <property type="entry name" value="CATION EFFLUX SYSTEM PROTEIN"/>
    <property type="match status" value="1"/>
</dbReference>
<evidence type="ECO:0000256" key="2">
    <source>
        <dbReference type="ARBA" id="ARBA00010942"/>
    </source>
</evidence>
<proteinExistence type="inferred from homology"/>
<dbReference type="EMBL" id="CP121196">
    <property type="protein sequence ID" value="XBH17441.1"/>
    <property type="molecule type" value="Genomic_DNA"/>
</dbReference>
<dbReference type="PANTHER" id="PTHR32063">
    <property type="match status" value="1"/>
</dbReference>
<comment type="similarity">
    <text evidence="2">Belongs to the resistance-nodulation-cell division (RND) (TC 2.A.6) family.</text>
</comment>
<feature type="transmembrane region" description="Helical" evidence="8">
    <location>
        <begin position="539"/>
        <end position="556"/>
    </location>
</feature>
<keyword evidence="5 8" id="KW-0812">Transmembrane</keyword>
<gene>
    <name evidence="9" type="ORF">P8935_23105</name>
</gene>
<feature type="transmembrane region" description="Helical" evidence="8">
    <location>
        <begin position="359"/>
        <end position="388"/>
    </location>
</feature>
<keyword evidence="3" id="KW-0813">Transport</keyword>
<evidence type="ECO:0000256" key="5">
    <source>
        <dbReference type="ARBA" id="ARBA00022692"/>
    </source>
</evidence>
<dbReference type="Pfam" id="PF00873">
    <property type="entry name" value="ACR_tran"/>
    <property type="match status" value="1"/>
</dbReference>
<protein>
    <submittedName>
        <fullName evidence="9">CusA/CzcA family heavy metal efflux RND transporter</fullName>
    </submittedName>
</protein>
<evidence type="ECO:0000313" key="9">
    <source>
        <dbReference type="EMBL" id="XBH17441.1"/>
    </source>
</evidence>
<dbReference type="SUPFAM" id="SSF82693">
    <property type="entry name" value="Multidrug efflux transporter AcrB pore domain, PN1, PN2, PC1 and PC2 subdomains"/>
    <property type="match status" value="2"/>
</dbReference>
<dbReference type="GO" id="GO:0008324">
    <property type="term" value="F:monoatomic cation transmembrane transporter activity"/>
    <property type="evidence" value="ECO:0007669"/>
    <property type="project" value="InterPro"/>
</dbReference>
<dbReference type="SUPFAM" id="SSF82714">
    <property type="entry name" value="Multidrug efflux transporter AcrB TolC docking domain, DN and DC subdomains"/>
    <property type="match status" value="2"/>
</dbReference>
<dbReference type="RefSeq" id="WP_348262666.1">
    <property type="nucleotide sequence ID" value="NZ_CP121196.1"/>
</dbReference>
<dbReference type="PRINTS" id="PR00702">
    <property type="entry name" value="ACRIFLAVINRP"/>
</dbReference>
<dbReference type="Gene3D" id="1.20.1640.10">
    <property type="entry name" value="Multidrug efflux transporter AcrB transmembrane domain"/>
    <property type="match status" value="2"/>
</dbReference>
<sequence length="1058" mass="116496">MLRSLVDFALRNRWMVLGGMFVLTIWGVISFRNLPIEAYPDVANNYVQIITQWPGRSAEEIERQVTVPVEIQMAGIPHLTHLRSTTLAGLSSLMLIFDDDSIGDKNREHVLERLSQVNLPNNLVPQMGTDWSPVGQIYWYTLESTNPSYDVMEKKSLEDWTLEKSFKSVPGVVDVSSFGGPTKEYQIRIDPEKLVAYGLSMSQVEQQVAANNTNGGGSFIEEGAQQINVQSIGLFTTVQDIENTVVKANNGSPIRIKDIATVAQGPKIRLGQIGRAVHREDGTIVDNPDTVEGIVLLQKGDDSDPVLQGIHEEVKKLNGDKDHPGILPPGVAIKPFLDRSKLVSFTVETVEHNLTEGMILVSIILFLFLGNIRGAIIVALTIPFALLFASICLDLSHIPANLLSLGALDFGMVVDGSVVMVENIVRHLSNADDTRTPVQKIREASHEVQRPVFFARGIIITSYLPIFTLQAVEGRLFKPMAWTVSFALLGALVFAILAAPVMAGIVFRKGAKEWKNPLMEWLVEHYRTAVRAAIVHRRMTFGISAILFLISIYLTFGGPIGSEFLPHLDEGSLWVRGTLPPSEGPTSSIDFMNEARIVMASFPEVTQVVSQTGRPDDGTDTAGFFNTEYFVDLKPKDQWRPVFHQNKEALIEAMNTELEKFPGVIWNFSQPISDNMEEAVSGVKGALAIKLFGDNLRTLESTADVIQGQMSKIKGVADLGIFRIVGQPNLNFSVDRVAAARWGINVADIQDAIQTAVGANAFTQLQQGEARYDVTLRYEKPYRDTRQAIENIRLLAPSGERVSLAQLTTVRTDDGAEAINREGGQRYIAIKFSVVGRDLGSTVEEAIRKVDSVKLPPGYHVEWAGEYASQKRADKRMALVIPITVLAIFLILYTMFRSFKWSMLVLVSVMMASIGGPLALFLTGTNFSVSSAVGFLALFGVSVETGVIMIEFINQLRGRRRSNEASSHQHIVEAAVEGSVQRLRPIMMTMLVATLGLLPAAMSHAIGSDSQRPFAIVIVGGLIANLIIGVFLMPALYVWMAREDDPLPVADMTEFNEI</sequence>
<evidence type="ECO:0000256" key="1">
    <source>
        <dbReference type="ARBA" id="ARBA00004651"/>
    </source>
</evidence>
<organism evidence="9">
    <name type="scientific">Telmatobacter sp. DSM 110680</name>
    <dbReference type="NCBI Taxonomy" id="3036704"/>
    <lineage>
        <taxon>Bacteria</taxon>
        <taxon>Pseudomonadati</taxon>
        <taxon>Acidobacteriota</taxon>
        <taxon>Terriglobia</taxon>
        <taxon>Terriglobales</taxon>
        <taxon>Acidobacteriaceae</taxon>
        <taxon>Telmatobacter</taxon>
    </lineage>
</organism>
<feature type="transmembrane region" description="Helical" evidence="8">
    <location>
        <begin position="903"/>
        <end position="923"/>
    </location>
</feature>
<comment type="subcellular location">
    <subcellularLocation>
        <location evidence="1">Cell membrane</location>
        <topology evidence="1">Multi-pass membrane protein</topology>
    </subcellularLocation>
</comment>
<feature type="transmembrane region" description="Helical" evidence="8">
    <location>
        <begin position="929"/>
        <end position="953"/>
    </location>
</feature>
<feature type="transmembrane region" description="Helical" evidence="8">
    <location>
        <begin position="484"/>
        <end position="507"/>
    </location>
</feature>
<evidence type="ECO:0000256" key="8">
    <source>
        <dbReference type="SAM" id="Phobius"/>
    </source>
</evidence>
<dbReference type="GO" id="GO:0042910">
    <property type="term" value="F:xenobiotic transmembrane transporter activity"/>
    <property type="evidence" value="ECO:0007669"/>
    <property type="project" value="TreeGrafter"/>
</dbReference>
<dbReference type="GO" id="GO:0005886">
    <property type="term" value="C:plasma membrane"/>
    <property type="evidence" value="ECO:0007669"/>
    <property type="project" value="UniProtKB-SubCell"/>
</dbReference>
<dbReference type="InterPro" id="IPR001036">
    <property type="entry name" value="Acrflvin-R"/>
</dbReference>
<dbReference type="AlphaFoldDB" id="A0AAU7DJ84"/>
<feature type="transmembrane region" description="Helical" evidence="8">
    <location>
        <begin position="12"/>
        <end position="31"/>
    </location>
</feature>
<feature type="transmembrane region" description="Helical" evidence="8">
    <location>
        <begin position="452"/>
        <end position="472"/>
    </location>
</feature>
<accession>A0AAU7DJ84</accession>
<dbReference type="Gene3D" id="3.30.70.1430">
    <property type="entry name" value="Multidrug efflux transporter AcrB pore domain"/>
    <property type="match status" value="2"/>
</dbReference>
<keyword evidence="7 8" id="KW-0472">Membrane</keyword>
<feature type="transmembrane region" description="Helical" evidence="8">
    <location>
        <begin position="1013"/>
        <end position="1039"/>
    </location>
</feature>
<dbReference type="Gene3D" id="3.30.70.1320">
    <property type="entry name" value="Multidrug efflux transporter AcrB pore domain like"/>
    <property type="match status" value="1"/>
</dbReference>
<dbReference type="InterPro" id="IPR004763">
    <property type="entry name" value="CusA-like"/>
</dbReference>
<dbReference type="Gene3D" id="3.30.2090.10">
    <property type="entry name" value="Multidrug efflux transporter AcrB TolC docking domain, DN and DC subdomains"/>
    <property type="match status" value="2"/>
</dbReference>
<keyword evidence="6 8" id="KW-1133">Transmembrane helix</keyword>
<feature type="transmembrane region" description="Helical" evidence="8">
    <location>
        <begin position="877"/>
        <end position="896"/>
    </location>
</feature>
<evidence type="ECO:0000256" key="6">
    <source>
        <dbReference type="ARBA" id="ARBA00022989"/>
    </source>
</evidence>
<name>A0AAU7DJ84_9BACT</name>
<dbReference type="InterPro" id="IPR027463">
    <property type="entry name" value="AcrB_DN_DC_subdom"/>
</dbReference>
<dbReference type="Gene3D" id="3.30.70.1440">
    <property type="entry name" value="Multidrug efflux transporter AcrB pore domain"/>
    <property type="match status" value="1"/>
</dbReference>